<evidence type="ECO:0000256" key="1">
    <source>
        <dbReference type="SAM" id="Phobius"/>
    </source>
</evidence>
<keyword evidence="1" id="KW-1133">Transmembrane helix</keyword>
<gene>
    <name evidence="2" type="ORF">AVDCRST_MAG81-5216</name>
</gene>
<protein>
    <submittedName>
        <fullName evidence="2">Uncharacterized protein</fullName>
    </submittedName>
</protein>
<feature type="transmembrane region" description="Helical" evidence="1">
    <location>
        <begin position="6"/>
        <end position="23"/>
    </location>
</feature>
<keyword evidence="1" id="KW-0812">Transmembrane</keyword>
<dbReference type="AlphaFoldDB" id="A0A6J4VWX4"/>
<name>A0A6J4VWX4_9CYAN</name>
<proteinExistence type="predicted"/>
<organism evidence="2">
    <name type="scientific">uncultured Synechococcales cyanobacterium</name>
    <dbReference type="NCBI Taxonomy" id="1936017"/>
    <lineage>
        <taxon>Bacteria</taxon>
        <taxon>Bacillati</taxon>
        <taxon>Cyanobacteriota</taxon>
        <taxon>Cyanophyceae</taxon>
        <taxon>Synechococcales</taxon>
        <taxon>environmental samples</taxon>
    </lineage>
</organism>
<evidence type="ECO:0000313" key="2">
    <source>
        <dbReference type="EMBL" id="CAA9590668.1"/>
    </source>
</evidence>
<keyword evidence="1" id="KW-0472">Membrane</keyword>
<sequence length="43" mass="4634">MVPIVWLLLGVLGALGFIAIIRVKSEQESKILAIGLVVALIYL</sequence>
<accession>A0A6J4VWX4</accession>
<reference evidence="2" key="1">
    <citation type="submission" date="2020-02" db="EMBL/GenBank/DDBJ databases">
        <authorList>
            <person name="Meier V. D."/>
        </authorList>
    </citation>
    <scope>NUCLEOTIDE SEQUENCE</scope>
    <source>
        <strain evidence="2">AVDCRST_MAG81</strain>
    </source>
</reference>
<dbReference type="EMBL" id="CADCWO010000268">
    <property type="protein sequence ID" value="CAA9590668.1"/>
    <property type="molecule type" value="Genomic_DNA"/>
</dbReference>